<accession>A0ABP3UGK1</accession>
<sequence length="251" mass="29375">MGGWIKVYRELLRKPIWKKSTPEQCKILMTILLMANHEEKQWEWQGEKFNVKSGQFITSIDNIVGECGSGISQKNVRTALAKFERLGFLANQSTKTGRLITIVNWDIYQNVEEDNKGEMAEKGQRTGKEVATNKNDKNDNNNIYTKIFNHWNSKAIVRHRALSKNIEASITKALKIYSKEQILQAIDRYAKVYFDKGFYYNHSWTLEKFLKQGNGISNYTDEGMMWINYKKTMDYLGEEEKIDLREKYIVT</sequence>
<gene>
    <name evidence="1" type="ORF">GCM10008905_31640</name>
</gene>
<protein>
    <submittedName>
        <fullName evidence="1">Uncharacterized protein</fullName>
    </submittedName>
</protein>
<reference evidence="2" key="1">
    <citation type="journal article" date="2019" name="Int. J. Syst. Evol. Microbiol.">
        <title>The Global Catalogue of Microorganisms (GCM) 10K type strain sequencing project: providing services to taxonomists for standard genome sequencing and annotation.</title>
        <authorList>
            <consortium name="The Broad Institute Genomics Platform"/>
            <consortium name="The Broad Institute Genome Sequencing Center for Infectious Disease"/>
            <person name="Wu L."/>
            <person name="Ma J."/>
        </authorList>
    </citation>
    <scope>NUCLEOTIDE SEQUENCE [LARGE SCALE GENOMIC DNA]</scope>
    <source>
        <strain evidence="2">JCM 1405</strain>
    </source>
</reference>
<evidence type="ECO:0000313" key="1">
    <source>
        <dbReference type="EMBL" id="GAA0730395.1"/>
    </source>
</evidence>
<dbReference type="RefSeq" id="WP_343771267.1">
    <property type="nucleotide sequence ID" value="NZ_BAAACF010000012.1"/>
</dbReference>
<proteinExistence type="predicted"/>
<comment type="caution">
    <text evidence="1">The sequence shown here is derived from an EMBL/GenBank/DDBJ whole genome shotgun (WGS) entry which is preliminary data.</text>
</comment>
<evidence type="ECO:0000313" key="2">
    <source>
        <dbReference type="Proteomes" id="UP001500339"/>
    </source>
</evidence>
<name>A0ABP3UGK1_9CLOT</name>
<dbReference type="EMBL" id="BAAACF010000012">
    <property type="protein sequence ID" value="GAA0730395.1"/>
    <property type="molecule type" value="Genomic_DNA"/>
</dbReference>
<dbReference type="Proteomes" id="UP001500339">
    <property type="component" value="Unassembled WGS sequence"/>
</dbReference>
<organism evidence="1 2">
    <name type="scientific">Clostridium malenominatum</name>
    <dbReference type="NCBI Taxonomy" id="1539"/>
    <lineage>
        <taxon>Bacteria</taxon>
        <taxon>Bacillati</taxon>
        <taxon>Bacillota</taxon>
        <taxon>Clostridia</taxon>
        <taxon>Eubacteriales</taxon>
        <taxon>Clostridiaceae</taxon>
        <taxon>Clostridium</taxon>
    </lineage>
</organism>
<keyword evidence="2" id="KW-1185">Reference proteome</keyword>